<sequence length="229" mass="25884">MSFDLAVWYEPAIVTAEEAARKYERILEREPGTVVADPRAAGFHRELIARYPNLSDLTVDEIEDSPWAMDPSVAVDAVIMTMSWSMAEAALPYIRELAERHELVCYDPQSGAVYSPPSLRGDSMVVLSSAEGSRVENPDAAQIEAVLERLSPKNWFAILDRDDHYVQVGFGERAATRSGWFALEHREGLPDRHFRVEIPDRARVVRAFNGFAAGDGTWQQGFDWHRMKF</sequence>
<reference evidence="1 2" key="1">
    <citation type="submission" date="2024-05" db="EMBL/GenBank/DDBJ databases">
        <authorList>
            <person name="Zhao H."/>
            <person name="Xu Y."/>
            <person name="Lin S."/>
            <person name="Spain J.C."/>
            <person name="Zhou N.-Y."/>
        </authorList>
    </citation>
    <scope>NUCLEOTIDE SEQUENCE [LARGE SCALE GENOMIC DNA]</scope>
    <source>
        <strain evidence="1 2">NEAU-NG30</strain>
    </source>
</reference>
<dbReference type="EMBL" id="JBDZYD010000018">
    <property type="protein sequence ID" value="MEQ0565064.1"/>
    <property type="molecule type" value="Genomic_DNA"/>
</dbReference>
<comment type="caution">
    <text evidence="1">The sequence shown here is derived from an EMBL/GenBank/DDBJ whole genome shotgun (WGS) entry which is preliminary data.</text>
</comment>
<name>A0ABV0LS13_9PSEU</name>
<dbReference type="RefSeq" id="WP_348956153.1">
    <property type="nucleotide sequence ID" value="NZ_JBDZYD010000018.1"/>
</dbReference>
<accession>A0ABV0LS13</accession>
<protein>
    <submittedName>
        <fullName evidence="1">Uncharacterized protein</fullName>
    </submittedName>
</protein>
<proteinExistence type="predicted"/>
<organism evidence="1 2">
    <name type="scientific">Amycolatopsis melonis</name>
    <dbReference type="NCBI Taxonomy" id="3156488"/>
    <lineage>
        <taxon>Bacteria</taxon>
        <taxon>Bacillati</taxon>
        <taxon>Actinomycetota</taxon>
        <taxon>Actinomycetes</taxon>
        <taxon>Pseudonocardiales</taxon>
        <taxon>Pseudonocardiaceae</taxon>
        <taxon>Amycolatopsis</taxon>
    </lineage>
</organism>
<evidence type="ECO:0000313" key="2">
    <source>
        <dbReference type="Proteomes" id="UP001440984"/>
    </source>
</evidence>
<gene>
    <name evidence="1" type="ORF">ABJI51_38820</name>
</gene>
<evidence type="ECO:0000313" key="1">
    <source>
        <dbReference type="EMBL" id="MEQ0565064.1"/>
    </source>
</evidence>
<keyword evidence="2" id="KW-1185">Reference proteome</keyword>
<dbReference type="Proteomes" id="UP001440984">
    <property type="component" value="Unassembled WGS sequence"/>
</dbReference>